<reference evidence="1 2" key="1">
    <citation type="submission" date="2015-01" db="EMBL/GenBank/DDBJ databases">
        <title>Genome Sequencing of Rickettsiales.</title>
        <authorList>
            <person name="Daugherty S.C."/>
            <person name="Su Q."/>
            <person name="Abolude K."/>
            <person name="Beier-Sexton M."/>
            <person name="Carlyon J.A."/>
            <person name="Carter R."/>
            <person name="Day N.P."/>
            <person name="Dumler S.J."/>
            <person name="Dyachenko V."/>
            <person name="Godinez A."/>
            <person name="Kurtti T.J."/>
            <person name="Lichay M."/>
            <person name="Mullins K.E."/>
            <person name="Ott S."/>
            <person name="Pappas-Brown V."/>
            <person name="Paris D.H."/>
            <person name="Patel P."/>
            <person name="Richards A.L."/>
            <person name="Sadzewicz L."/>
            <person name="Sears K."/>
            <person name="Seidman D."/>
            <person name="Sengamalay N."/>
            <person name="Stenos J."/>
            <person name="Tallon L.J."/>
            <person name="Vincent G."/>
            <person name="Fraser C.M."/>
            <person name="Munderloh U."/>
            <person name="Dunning-Hotopp J.C."/>
        </authorList>
    </citation>
    <scope>NUCLEOTIDE SEQUENCE [LARGE SCALE GENOMIC DNA]</scope>
    <source>
        <strain evidence="1 2">ApNP</strain>
    </source>
</reference>
<dbReference type="PATRIC" id="fig|1359153.3.peg.146"/>
<proteinExistence type="predicted"/>
<dbReference type="Proteomes" id="UP000033385">
    <property type="component" value="Unassembled WGS sequence"/>
</dbReference>
<protein>
    <submittedName>
        <fullName evidence="1">Uncharacterized protein</fullName>
    </submittedName>
</protein>
<dbReference type="AlphaFoldDB" id="A0A0F3NHV5"/>
<organism evidence="1 2">
    <name type="scientific">Anaplasma phagocytophilum str. ApNP</name>
    <dbReference type="NCBI Taxonomy" id="1359153"/>
    <lineage>
        <taxon>Bacteria</taxon>
        <taxon>Pseudomonadati</taxon>
        <taxon>Pseudomonadota</taxon>
        <taxon>Alphaproteobacteria</taxon>
        <taxon>Rickettsiales</taxon>
        <taxon>Anaplasmataceae</taxon>
        <taxon>Anaplasma</taxon>
        <taxon>phagocytophilum group</taxon>
    </lineage>
</organism>
<comment type="caution">
    <text evidence="1">The sequence shown here is derived from an EMBL/GenBank/DDBJ whole genome shotgun (WGS) entry which is preliminary data.</text>
</comment>
<gene>
    <name evidence="1" type="ORF">APHNP_0138</name>
</gene>
<dbReference type="EMBL" id="LANW01000001">
    <property type="protein sequence ID" value="KJV67595.1"/>
    <property type="molecule type" value="Genomic_DNA"/>
</dbReference>
<accession>A0A0F3NHV5</accession>
<evidence type="ECO:0000313" key="1">
    <source>
        <dbReference type="EMBL" id="KJV67595.1"/>
    </source>
</evidence>
<sequence length="57" mass="6415">MVLKLLVTKKSSCMCREGKKCIGDESLKMNYSGYSSLALSDSAFLVWQYSNRMLISV</sequence>
<name>A0A0F3NHV5_ANAPH</name>
<evidence type="ECO:0000313" key="2">
    <source>
        <dbReference type="Proteomes" id="UP000033385"/>
    </source>
</evidence>